<keyword evidence="2" id="KW-1185">Reference proteome</keyword>
<evidence type="ECO:0000313" key="1">
    <source>
        <dbReference type="EMBL" id="SOC22422.1"/>
    </source>
</evidence>
<proteinExistence type="predicted"/>
<gene>
    <name evidence="1" type="ORF">SAMN05880501_11417</name>
</gene>
<evidence type="ECO:0000313" key="2">
    <source>
        <dbReference type="Proteomes" id="UP000219636"/>
    </source>
</evidence>
<organism evidence="1 2">
    <name type="scientific">Ureibacillus xyleni</name>
    <dbReference type="NCBI Taxonomy" id="614648"/>
    <lineage>
        <taxon>Bacteria</taxon>
        <taxon>Bacillati</taxon>
        <taxon>Bacillota</taxon>
        <taxon>Bacilli</taxon>
        <taxon>Bacillales</taxon>
        <taxon>Caryophanaceae</taxon>
        <taxon>Ureibacillus</taxon>
    </lineage>
</organism>
<dbReference type="EMBL" id="OBMQ01000014">
    <property type="protein sequence ID" value="SOC22422.1"/>
    <property type="molecule type" value="Genomic_DNA"/>
</dbReference>
<name>A0A285TJE8_9BACL</name>
<dbReference type="RefSeq" id="WP_097074756.1">
    <property type="nucleotide sequence ID" value="NZ_OBMQ01000014.1"/>
</dbReference>
<reference evidence="2" key="1">
    <citation type="submission" date="2017-08" db="EMBL/GenBank/DDBJ databases">
        <authorList>
            <person name="Varghese N."/>
            <person name="Submissions S."/>
        </authorList>
    </citation>
    <scope>NUCLEOTIDE SEQUENCE [LARGE SCALE GENOMIC DNA]</scope>
    <source>
        <strain evidence="2">JC22</strain>
    </source>
</reference>
<dbReference type="AlphaFoldDB" id="A0A285TJE8"/>
<sequence>MSIVEVIAYLSRLKAKDLLALNFDIETIQKATSLDKEEKEALKDVYAITCHPKRKGLSIFEQPLSLDY</sequence>
<accession>A0A285TJE8</accession>
<dbReference type="Proteomes" id="UP000219636">
    <property type="component" value="Unassembled WGS sequence"/>
</dbReference>
<protein>
    <submittedName>
        <fullName evidence="1">Uncharacterized protein</fullName>
    </submittedName>
</protein>